<evidence type="ECO:0000313" key="2">
    <source>
        <dbReference type="EMBL" id="ART31188.1"/>
    </source>
</evidence>
<protein>
    <submittedName>
        <fullName evidence="2">Uncharacterized protein</fullName>
    </submittedName>
</protein>
<organism evidence="2">
    <name type="scientific">Utricularia reniformis</name>
    <dbReference type="NCBI Taxonomy" id="192314"/>
    <lineage>
        <taxon>Eukaryota</taxon>
        <taxon>Viridiplantae</taxon>
        <taxon>Streptophyta</taxon>
        <taxon>Embryophyta</taxon>
        <taxon>Tracheophyta</taxon>
        <taxon>Spermatophyta</taxon>
        <taxon>Magnoliopsida</taxon>
        <taxon>eudicotyledons</taxon>
        <taxon>Gunneridae</taxon>
        <taxon>Pentapetalae</taxon>
        <taxon>asterids</taxon>
        <taxon>lamiids</taxon>
        <taxon>Lamiales</taxon>
        <taxon>Lentibulariaceae</taxon>
        <taxon>Utricularia</taxon>
    </lineage>
</organism>
<sequence>MQVLWLIPLWLVIFFFEVPFVRGKSRLPDIGVSEVKSVVSFIVGQPLHWDIIPLGPSLL</sequence>
<dbReference type="AlphaFoldDB" id="A0A1Y0B1C9"/>
<reference evidence="2" key="1">
    <citation type="submission" date="2017-03" db="EMBL/GenBank/DDBJ databases">
        <title>The mitochondrial genome of the carnivorous plant Utricularia reniformis (Lentibulariaceae): structure, comparative analysis and evolutionary landmarks.</title>
        <authorList>
            <person name="Silva S.R."/>
            <person name="Alvarenga D.O."/>
            <person name="Michael T.P."/>
            <person name="Miranda V.F.O."/>
            <person name="Varani A.M."/>
        </authorList>
    </citation>
    <scope>NUCLEOTIDE SEQUENCE</scope>
</reference>
<dbReference type="EMBL" id="KY774314">
    <property type="protein sequence ID" value="ART31188.1"/>
    <property type="molecule type" value="Genomic_DNA"/>
</dbReference>
<feature type="signal peptide" evidence="1">
    <location>
        <begin position="1"/>
        <end position="23"/>
    </location>
</feature>
<geneLocation type="mitochondrion" evidence="2"/>
<accession>A0A1Y0B1C9</accession>
<proteinExistence type="predicted"/>
<evidence type="ECO:0000256" key="1">
    <source>
        <dbReference type="SAM" id="SignalP"/>
    </source>
</evidence>
<keyword evidence="2" id="KW-0496">Mitochondrion</keyword>
<feature type="chain" id="PRO_5011987772" evidence="1">
    <location>
        <begin position="24"/>
        <end position="59"/>
    </location>
</feature>
<keyword evidence="1" id="KW-0732">Signal</keyword>
<name>A0A1Y0B1C9_9LAMI</name>
<gene>
    <name evidence="2" type="ORF">AEK19_MT0963</name>
</gene>